<name>A0A9J5Y2X1_SOLCO</name>
<reference evidence="1 2" key="1">
    <citation type="submission" date="2020-09" db="EMBL/GenBank/DDBJ databases">
        <title>De no assembly of potato wild relative species, Solanum commersonii.</title>
        <authorList>
            <person name="Cho K."/>
        </authorList>
    </citation>
    <scope>NUCLEOTIDE SEQUENCE [LARGE SCALE GENOMIC DNA]</scope>
    <source>
        <strain evidence="1">LZ3.2</strain>
        <tissue evidence="1">Leaf</tissue>
    </source>
</reference>
<accession>A0A9J5Y2X1</accession>
<gene>
    <name evidence="1" type="ORF">H5410_035797</name>
</gene>
<proteinExistence type="predicted"/>
<keyword evidence="2" id="KW-1185">Reference proteome</keyword>
<organism evidence="1 2">
    <name type="scientific">Solanum commersonii</name>
    <name type="common">Commerson's wild potato</name>
    <name type="synonym">Commerson's nightshade</name>
    <dbReference type="NCBI Taxonomy" id="4109"/>
    <lineage>
        <taxon>Eukaryota</taxon>
        <taxon>Viridiplantae</taxon>
        <taxon>Streptophyta</taxon>
        <taxon>Embryophyta</taxon>
        <taxon>Tracheophyta</taxon>
        <taxon>Spermatophyta</taxon>
        <taxon>Magnoliopsida</taxon>
        <taxon>eudicotyledons</taxon>
        <taxon>Gunneridae</taxon>
        <taxon>Pentapetalae</taxon>
        <taxon>asterids</taxon>
        <taxon>lamiids</taxon>
        <taxon>Solanales</taxon>
        <taxon>Solanaceae</taxon>
        <taxon>Solanoideae</taxon>
        <taxon>Solaneae</taxon>
        <taxon>Solanum</taxon>
    </lineage>
</organism>
<evidence type="ECO:0000313" key="2">
    <source>
        <dbReference type="Proteomes" id="UP000824120"/>
    </source>
</evidence>
<protein>
    <submittedName>
        <fullName evidence="1">Uncharacterized protein</fullName>
    </submittedName>
</protein>
<dbReference type="Proteomes" id="UP000824120">
    <property type="component" value="Chromosome 7"/>
</dbReference>
<dbReference type="EMBL" id="JACXVP010000007">
    <property type="protein sequence ID" value="KAG5594565.1"/>
    <property type="molecule type" value="Genomic_DNA"/>
</dbReference>
<comment type="caution">
    <text evidence="1">The sequence shown here is derived from an EMBL/GenBank/DDBJ whole genome shotgun (WGS) entry which is preliminary data.</text>
</comment>
<dbReference type="AlphaFoldDB" id="A0A9J5Y2X1"/>
<evidence type="ECO:0000313" key="1">
    <source>
        <dbReference type="EMBL" id="KAG5594565.1"/>
    </source>
</evidence>
<sequence>MTLPTNTQTSLCAHLSVPYETTNLLSPSSFLRSPITKQTTSDSQQCLSSHFWLEGILLWLLASHGY</sequence>